<protein>
    <submittedName>
        <fullName evidence="5">GntR family transcriptional regulator</fullName>
    </submittedName>
</protein>
<evidence type="ECO:0000256" key="3">
    <source>
        <dbReference type="ARBA" id="ARBA00023163"/>
    </source>
</evidence>
<reference evidence="5 6" key="1">
    <citation type="submission" date="2014-11" db="EMBL/GenBank/DDBJ databases">
        <title>Genome sequence of Flavihumibacter solisilvae 3-3.</title>
        <authorList>
            <person name="Zhou G."/>
            <person name="Li M."/>
            <person name="Wang G."/>
        </authorList>
    </citation>
    <scope>NUCLEOTIDE SEQUENCE [LARGE SCALE GENOMIC DNA]</scope>
    <source>
        <strain evidence="5 6">3-3</strain>
    </source>
</reference>
<accession>A0A0C1IIL0</accession>
<keyword evidence="2" id="KW-0238">DNA-binding</keyword>
<dbReference type="EMBL" id="JSVC01000015">
    <property type="protein sequence ID" value="KIC94005.1"/>
    <property type="molecule type" value="Genomic_DNA"/>
</dbReference>
<keyword evidence="1" id="KW-0805">Transcription regulation</keyword>
<proteinExistence type="predicted"/>
<dbReference type="STRING" id="1349421.OI18_13355"/>
<dbReference type="RefSeq" id="WP_039140513.1">
    <property type="nucleotide sequence ID" value="NZ_JSVC01000015.1"/>
</dbReference>
<evidence type="ECO:0000313" key="5">
    <source>
        <dbReference type="EMBL" id="KIC94005.1"/>
    </source>
</evidence>
<gene>
    <name evidence="5" type="ORF">OI18_13355</name>
</gene>
<comment type="caution">
    <text evidence="5">The sequence shown here is derived from an EMBL/GenBank/DDBJ whole genome shotgun (WGS) entry which is preliminary data.</text>
</comment>
<dbReference type="OrthoDB" id="742238at2"/>
<sequence length="336" mass="38917">MANIFEKIKELEKLSSFSKHDSLVQGVINAIDDKILVQNDTLPSVNTMIRETHFSRETIMKAYRELVSRGIIQSKNRLGYFVSGGSTSQTLNVALLMYNLDSFEEQFYRNFRNTLGKSVELQVFFHHGNIEIFETILQRIKGHFGMYVVAPIPHPRSKAMLESIPRNKFLMFDRYEPIDGEFNHITQEFEQSSFNVFAELAEEIRQFDEFVFFHSPDSLDPKEITSAFKKFLKKYRIRGRIVREFVPGSIQKGKVYFTLDNFLMWEILKECNAKKLKPGKDIGLLSHNDEPSKEFAGITTYSADFSQMGKLAAQAILKKEKIRLTLPTELARRKSL</sequence>
<dbReference type="Gene3D" id="3.40.50.2300">
    <property type="match status" value="2"/>
</dbReference>
<evidence type="ECO:0000256" key="2">
    <source>
        <dbReference type="ARBA" id="ARBA00023125"/>
    </source>
</evidence>
<dbReference type="InterPro" id="IPR000524">
    <property type="entry name" value="Tscrpt_reg_HTH_GntR"/>
</dbReference>
<keyword evidence="6" id="KW-1185">Reference proteome</keyword>
<dbReference type="GO" id="GO:0003700">
    <property type="term" value="F:DNA-binding transcription factor activity"/>
    <property type="evidence" value="ECO:0007669"/>
    <property type="project" value="InterPro"/>
</dbReference>
<dbReference type="PANTHER" id="PTHR38445:SF10">
    <property type="entry name" value="GNTR-FAMILY TRANSCRIPTIONAL REGULATOR"/>
    <property type="match status" value="1"/>
</dbReference>
<dbReference type="SUPFAM" id="SSF46785">
    <property type="entry name" value="Winged helix' DNA-binding domain"/>
    <property type="match status" value="1"/>
</dbReference>
<dbReference type="Gene3D" id="1.10.10.10">
    <property type="entry name" value="Winged helix-like DNA-binding domain superfamily/Winged helix DNA-binding domain"/>
    <property type="match status" value="1"/>
</dbReference>
<dbReference type="SMART" id="SM00345">
    <property type="entry name" value="HTH_GNTR"/>
    <property type="match status" value="1"/>
</dbReference>
<dbReference type="PANTHER" id="PTHR38445">
    <property type="entry name" value="HTH-TYPE TRANSCRIPTIONAL REPRESSOR YTRA"/>
    <property type="match status" value="1"/>
</dbReference>
<dbReference type="InterPro" id="IPR036388">
    <property type="entry name" value="WH-like_DNA-bd_sf"/>
</dbReference>
<feature type="domain" description="HTH gntR-type" evidence="4">
    <location>
        <begin position="17"/>
        <end position="85"/>
    </location>
</feature>
<dbReference type="AlphaFoldDB" id="A0A0C1IIL0"/>
<dbReference type="Proteomes" id="UP000031408">
    <property type="component" value="Unassembled WGS sequence"/>
</dbReference>
<dbReference type="PROSITE" id="PS50949">
    <property type="entry name" value="HTH_GNTR"/>
    <property type="match status" value="1"/>
</dbReference>
<dbReference type="InterPro" id="IPR036390">
    <property type="entry name" value="WH_DNA-bd_sf"/>
</dbReference>
<evidence type="ECO:0000313" key="6">
    <source>
        <dbReference type="Proteomes" id="UP000031408"/>
    </source>
</evidence>
<dbReference type="SUPFAM" id="SSF53822">
    <property type="entry name" value="Periplasmic binding protein-like I"/>
    <property type="match status" value="1"/>
</dbReference>
<organism evidence="5 6">
    <name type="scientific">Flavihumibacter solisilvae</name>
    <dbReference type="NCBI Taxonomy" id="1349421"/>
    <lineage>
        <taxon>Bacteria</taxon>
        <taxon>Pseudomonadati</taxon>
        <taxon>Bacteroidota</taxon>
        <taxon>Chitinophagia</taxon>
        <taxon>Chitinophagales</taxon>
        <taxon>Chitinophagaceae</taxon>
        <taxon>Flavihumibacter</taxon>
    </lineage>
</organism>
<name>A0A0C1IIL0_9BACT</name>
<dbReference type="InterPro" id="IPR028082">
    <property type="entry name" value="Peripla_BP_I"/>
</dbReference>
<dbReference type="CDD" id="cd07377">
    <property type="entry name" value="WHTH_GntR"/>
    <property type="match status" value="1"/>
</dbReference>
<dbReference type="GO" id="GO:0003677">
    <property type="term" value="F:DNA binding"/>
    <property type="evidence" value="ECO:0007669"/>
    <property type="project" value="UniProtKB-KW"/>
</dbReference>
<evidence type="ECO:0000259" key="4">
    <source>
        <dbReference type="PROSITE" id="PS50949"/>
    </source>
</evidence>
<dbReference type="Pfam" id="PF00392">
    <property type="entry name" value="GntR"/>
    <property type="match status" value="1"/>
</dbReference>
<evidence type="ECO:0000256" key="1">
    <source>
        <dbReference type="ARBA" id="ARBA00023015"/>
    </source>
</evidence>
<keyword evidence="3" id="KW-0804">Transcription</keyword>